<dbReference type="InterPro" id="IPR012336">
    <property type="entry name" value="Thioredoxin-like_fold"/>
</dbReference>
<dbReference type="AlphaFoldDB" id="A0A916WCR3"/>
<name>A0A916WCR3_9HYPH</name>
<keyword evidence="3" id="KW-1185">Reference proteome</keyword>
<organism evidence="2 3">
    <name type="scientific">Brucella endophytica</name>
    <dbReference type="NCBI Taxonomy" id="1963359"/>
    <lineage>
        <taxon>Bacteria</taxon>
        <taxon>Pseudomonadati</taxon>
        <taxon>Pseudomonadota</taxon>
        <taxon>Alphaproteobacteria</taxon>
        <taxon>Hyphomicrobiales</taxon>
        <taxon>Brucellaceae</taxon>
        <taxon>Brucella/Ochrobactrum group</taxon>
        <taxon>Brucella</taxon>
    </lineage>
</organism>
<sequence length="176" mass="19075">MDVQRHINSSPAGDEFTPAFTVSRRTLLAGLAAIASTGVTAQARAANDTSLEMILNDPQAPVGGNPLGNLTIVSFFDYNCPYCKRTVAPLDAVMKSDGQIRHVYKDWPILTEASVYGAKLALAAQYQGRYEMAHRALMDIPGGKVPQQKMRQASNSKSGCCPLSHSALFVDFGRWL</sequence>
<dbReference type="PROSITE" id="PS51318">
    <property type="entry name" value="TAT"/>
    <property type="match status" value="1"/>
</dbReference>
<proteinExistence type="predicted"/>
<reference evidence="2" key="2">
    <citation type="submission" date="2020-09" db="EMBL/GenBank/DDBJ databases">
        <authorList>
            <person name="Sun Q."/>
            <person name="Zhou Y."/>
        </authorList>
    </citation>
    <scope>NUCLEOTIDE SEQUENCE</scope>
    <source>
        <strain evidence="2">CGMCC 1.15082</strain>
    </source>
</reference>
<evidence type="ECO:0000313" key="2">
    <source>
        <dbReference type="EMBL" id="GGA86188.1"/>
    </source>
</evidence>
<evidence type="ECO:0000313" key="3">
    <source>
        <dbReference type="Proteomes" id="UP000646478"/>
    </source>
</evidence>
<dbReference type="InterPro" id="IPR036249">
    <property type="entry name" value="Thioredoxin-like_sf"/>
</dbReference>
<evidence type="ECO:0000259" key="1">
    <source>
        <dbReference type="Pfam" id="PF13462"/>
    </source>
</evidence>
<dbReference type="SUPFAM" id="SSF52833">
    <property type="entry name" value="Thioredoxin-like"/>
    <property type="match status" value="1"/>
</dbReference>
<dbReference type="Proteomes" id="UP000646478">
    <property type="component" value="Unassembled WGS sequence"/>
</dbReference>
<dbReference type="EMBL" id="BMHH01000004">
    <property type="protein sequence ID" value="GGA86188.1"/>
    <property type="molecule type" value="Genomic_DNA"/>
</dbReference>
<dbReference type="Gene3D" id="3.40.30.10">
    <property type="entry name" value="Glutaredoxin"/>
    <property type="match status" value="1"/>
</dbReference>
<feature type="domain" description="Thioredoxin-like fold" evidence="1">
    <location>
        <begin position="59"/>
        <end position="137"/>
    </location>
</feature>
<reference evidence="2" key="1">
    <citation type="journal article" date="2014" name="Int. J. Syst. Evol. Microbiol.">
        <title>Complete genome sequence of Corynebacterium casei LMG S-19264T (=DSM 44701T), isolated from a smear-ripened cheese.</title>
        <authorList>
            <consortium name="US DOE Joint Genome Institute (JGI-PGF)"/>
            <person name="Walter F."/>
            <person name="Albersmeier A."/>
            <person name="Kalinowski J."/>
            <person name="Ruckert C."/>
        </authorList>
    </citation>
    <scope>NUCLEOTIDE SEQUENCE</scope>
    <source>
        <strain evidence="2">CGMCC 1.15082</strain>
    </source>
</reference>
<comment type="caution">
    <text evidence="2">The sequence shown here is derived from an EMBL/GenBank/DDBJ whole genome shotgun (WGS) entry which is preliminary data.</text>
</comment>
<protein>
    <recommendedName>
        <fullName evidence="1">Thioredoxin-like fold domain-containing protein</fullName>
    </recommendedName>
</protein>
<dbReference type="InterPro" id="IPR006311">
    <property type="entry name" value="TAT_signal"/>
</dbReference>
<accession>A0A916WCR3</accession>
<dbReference type="Pfam" id="PF13462">
    <property type="entry name" value="Thioredoxin_4"/>
    <property type="match status" value="1"/>
</dbReference>
<dbReference type="RefSeq" id="WP_188822533.1">
    <property type="nucleotide sequence ID" value="NZ_BMHH01000004.1"/>
</dbReference>
<gene>
    <name evidence="2" type="ORF">GCM10011491_12240</name>
</gene>